<proteinExistence type="predicted"/>
<keyword evidence="2" id="KW-1185">Reference proteome</keyword>
<organism evidence="1 2">
    <name type="scientific">Nocardia suismassiliense</name>
    <dbReference type="NCBI Taxonomy" id="2077092"/>
    <lineage>
        <taxon>Bacteria</taxon>
        <taxon>Bacillati</taxon>
        <taxon>Actinomycetota</taxon>
        <taxon>Actinomycetes</taxon>
        <taxon>Mycobacteriales</taxon>
        <taxon>Nocardiaceae</taxon>
        <taxon>Nocardia</taxon>
    </lineage>
</organism>
<dbReference type="EMBL" id="JBIAPI010000016">
    <property type="protein sequence ID" value="MFF3228873.1"/>
    <property type="molecule type" value="Genomic_DNA"/>
</dbReference>
<dbReference type="Proteomes" id="UP001601948">
    <property type="component" value="Unassembled WGS sequence"/>
</dbReference>
<accession>A0ABW6R7Y9</accession>
<evidence type="ECO:0000313" key="1">
    <source>
        <dbReference type="EMBL" id="MFF3228873.1"/>
    </source>
</evidence>
<sequence length="169" mass="18419">MSTEELHPYTARTRIHPDYAPYLPASTLGADRVVVAGYHAAFATEPRPDTVISVFGGLDLDTARAEHIPVMALVRLERATQVITPGADGARRIRWEQGIFGGAFAGVSWYLAPTALDGRRRCVIAVGWWSADGRQAVLPRSVIVTIPGVPTVVDIRDHDPHTGTRWTPT</sequence>
<reference evidence="1 2" key="1">
    <citation type="submission" date="2024-10" db="EMBL/GenBank/DDBJ databases">
        <title>The Natural Products Discovery Center: Release of the First 8490 Sequenced Strains for Exploring Actinobacteria Biosynthetic Diversity.</title>
        <authorList>
            <person name="Kalkreuter E."/>
            <person name="Kautsar S.A."/>
            <person name="Yang D."/>
            <person name="Bader C.D."/>
            <person name="Teijaro C.N."/>
            <person name="Fluegel L."/>
            <person name="Davis C.M."/>
            <person name="Simpson J.R."/>
            <person name="Lauterbach L."/>
            <person name="Steele A.D."/>
            <person name="Gui C."/>
            <person name="Meng S."/>
            <person name="Li G."/>
            <person name="Viehrig K."/>
            <person name="Ye F."/>
            <person name="Su P."/>
            <person name="Kiefer A.F."/>
            <person name="Nichols A."/>
            <person name="Cepeda A.J."/>
            <person name="Yan W."/>
            <person name="Fan B."/>
            <person name="Jiang Y."/>
            <person name="Adhikari A."/>
            <person name="Zheng C.-J."/>
            <person name="Schuster L."/>
            <person name="Cowan T.M."/>
            <person name="Smanski M.J."/>
            <person name="Chevrette M.G."/>
            <person name="De Carvalho L.P.S."/>
            <person name="Shen B."/>
        </authorList>
    </citation>
    <scope>NUCLEOTIDE SEQUENCE [LARGE SCALE GENOMIC DNA]</scope>
    <source>
        <strain evidence="1 2">NPDC003040</strain>
    </source>
</reference>
<name>A0ABW6R7Y9_9NOCA</name>
<protein>
    <submittedName>
        <fullName evidence="1">Uncharacterized protein</fullName>
    </submittedName>
</protein>
<gene>
    <name evidence="1" type="ORF">ACFYV7_39195</name>
</gene>
<evidence type="ECO:0000313" key="2">
    <source>
        <dbReference type="Proteomes" id="UP001601948"/>
    </source>
</evidence>
<dbReference type="RefSeq" id="WP_387726019.1">
    <property type="nucleotide sequence ID" value="NZ_JBIAPI010000016.1"/>
</dbReference>
<comment type="caution">
    <text evidence="1">The sequence shown here is derived from an EMBL/GenBank/DDBJ whole genome shotgun (WGS) entry which is preliminary data.</text>
</comment>